<keyword evidence="2" id="KW-1185">Reference proteome</keyword>
<accession>A0AA38ID83</accession>
<organism evidence="1 2">
    <name type="scientific">Zophobas morio</name>
    <dbReference type="NCBI Taxonomy" id="2755281"/>
    <lineage>
        <taxon>Eukaryota</taxon>
        <taxon>Metazoa</taxon>
        <taxon>Ecdysozoa</taxon>
        <taxon>Arthropoda</taxon>
        <taxon>Hexapoda</taxon>
        <taxon>Insecta</taxon>
        <taxon>Pterygota</taxon>
        <taxon>Neoptera</taxon>
        <taxon>Endopterygota</taxon>
        <taxon>Coleoptera</taxon>
        <taxon>Polyphaga</taxon>
        <taxon>Cucujiformia</taxon>
        <taxon>Tenebrionidae</taxon>
        <taxon>Zophobas</taxon>
    </lineage>
</organism>
<evidence type="ECO:0000313" key="1">
    <source>
        <dbReference type="EMBL" id="KAJ3651914.1"/>
    </source>
</evidence>
<dbReference type="Proteomes" id="UP001168821">
    <property type="component" value="Unassembled WGS sequence"/>
</dbReference>
<reference evidence="1" key="1">
    <citation type="journal article" date="2023" name="G3 (Bethesda)">
        <title>Whole genome assemblies of Zophobas morio and Tenebrio molitor.</title>
        <authorList>
            <person name="Kaur S."/>
            <person name="Stinson S.A."/>
            <person name="diCenzo G.C."/>
        </authorList>
    </citation>
    <scope>NUCLEOTIDE SEQUENCE</scope>
    <source>
        <strain evidence="1">QUZm001</strain>
    </source>
</reference>
<dbReference type="EMBL" id="JALNTZ010000005">
    <property type="protein sequence ID" value="KAJ3651914.1"/>
    <property type="molecule type" value="Genomic_DNA"/>
</dbReference>
<evidence type="ECO:0000313" key="2">
    <source>
        <dbReference type="Proteomes" id="UP001168821"/>
    </source>
</evidence>
<proteinExistence type="predicted"/>
<dbReference type="PANTHER" id="PTHR45823:SF1">
    <property type="entry name" value="T-SNARE COILED-COIL HOMOLOGY DOMAIN-CONTAINING PROTEIN"/>
    <property type="match status" value="1"/>
</dbReference>
<comment type="caution">
    <text evidence="1">The sequence shown here is derived from an EMBL/GenBank/DDBJ whole genome shotgun (WGS) entry which is preliminary data.</text>
</comment>
<name>A0AA38ID83_9CUCU</name>
<dbReference type="PANTHER" id="PTHR45823">
    <property type="entry name" value="T-SNARE COILED-COIL HOMOLOGY DOMAIN-CONTAINING PROTEIN"/>
    <property type="match status" value="1"/>
</dbReference>
<sequence>MGEVEPSQMHSSRNYCVHNHFLPTPIFKYPFETTATANLWEQKQKVTDLVITLRGAELEILQTLSDEDISKYSAYIFTVLELRFGDEHLKQVFVTQLKTGTQKVGESLQEFATDVKKMIRLVYSDVPPTIQERLATETFVNGIRVLQPSRYQISSDALICALEVEATYSSSRTCYKFSVAETGKEKTTR</sequence>
<dbReference type="AlphaFoldDB" id="A0AA38ID83"/>
<gene>
    <name evidence="1" type="ORF">Zmor_017918</name>
</gene>
<protein>
    <submittedName>
        <fullName evidence="1">Uncharacterized protein</fullName>
    </submittedName>
</protein>